<dbReference type="Proteomes" id="UP000317316">
    <property type="component" value="Unassembled WGS sequence"/>
</dbReference>
<sequence length="107" mass="12069">MKIFLATILLLISFYIVKVDLFEGTIPLAYYPAEEECIETLDYIAVEIVGGDTIYSLFSMYPAAKSVTFTERLNDFYTLNPHLSNQSFLAGEQVLLPVYISPAQCKN</sequence>
<accession>A0A544TA74</accession>
<dbReference type="EMBL" id="VDGH01000004">
    <property type="protein sequence ID" value="TQR14339.1"/>
    <property type="molecule type" value="Genomic_DNA"/>
</dbReference>
<evidence type="ECO:0000313" key="1">
    <source>
        <dbReference type="EMBL" id="TQR14339.1"/>
    </source>
</evidence>
<protein>
    <recommendedName>
        <fullName evidence="3">LysM peptidoglycan-binding domain-containing protein</fullName>
    </recommendedName>
</protein>
<dbReference type="RefSeq" id="WP_142538323.1">
    <property type="nucleotide sequence ID" value="NZ_BMIE01000003.1"/>
</dbReference>
<organism evidence="1 2">
    <name type="scientific">Psychrobacillus lasiicapitis</name>
    <dbReference type="NCBI Taxonomy" id="1636719"/>
    <lineage>
        <taxon>Bacteria</taxon>
        <taxon>Bacillati</taxon>
        <taxon>Bacillota</taxon>
        <taxon>Bacilli</taxon>
        <taxon>Bacillales</taxon>
        <taxon>Bacillaceae</taxon>
        <taxon>Psychrobacillus</taxon>
    </lineage>
</organism>
<gene>
    <name evidence="1" type="ORF">FG382_07730</name>
</gene>
<reference evidence="1 2" key="1">
    <citation type="submission" date="2019-05" db="EMBL/GenBank/DDBJ databases">
        <title>Psychrobacillus vulpis sp. nov., a new species isolated from feces of a red fox that inhabits in The Tablas de Daimiel Natural Park, Albacete, Spain.</title>
        <authorList>
            <person name="Rodriguez M."/>
            <person name="Reina J.C."/>
            <person name="Bejar V."/>
            <person name="Llamas I."/>
        </authorList>
    </citation>
    <scope>NUCLEOTIDE SEQUENCE [LARGE SCALE GENOMIC DNA]</scope>
    <source>
        <strain evidence="1 2">NEAU-3TGS17</strain>
    </source>
</reference>
<evidence type="ECO:0008006" key="3">
    <source>
        <dbReference type="Google" id="ProtNLM"/>
    </source>
</evidence>
<dbReference type="AlphaFoldDB" id="A0A544TA74"/>
<keyword evidence="2" id="KW-1185">Reference proteome</keyword>
<name>A0A544TA74_9BACI</name>
<evidence type="ECO:0000313" key="2">
    <source>
        <dbReference type="Proteomes" id="UP000317316"/>
    </source>
</evidence>
<comment type="caution">
    <text evidence="1">The sequence shown here is derived from an EMBL/GenBank/DDBJ whole genome shotgun (WGS) entry which is preliminary data.</text>
</comment>
<proteinExistence type="predicted"/>
<dbReference type="OrthoDB" id="2738952at2"/>